<proteinExistence type="inferred from homology"/>
<evidence type="ECO:0000256" key="1">
    <source>
        <dbReference type="ARBA" id="ARBA00023127"/>
    </source>
</evidence>
<dbReference type="FunFam" id="1.10.472.10:FF:000108">
    <property type="entry name" value="Cyclin-dependent protein kinase regulator, putative"/>
    <property type="match status" value="1"/>
</dbReference>
<dbReference type="CDD" id="cd20532">
    <property type="entry name" value="CYCLIN_CCNL_rpt1"/>
    <property type="match status" value="1"/>
</dbReference>
<dbReference type="EMBL" id="PDUG01000005">
    <property type="protein sequence ID" value="PIC26439.1"/>
    <property type="molecule type" value="Genomic_DNA"/>
</dbReference>
<dbReference type="FunFam" id="1.10.472.10:FF:000315">
    <property type="entry name" value="RNA polymerase II holoenzyme cyclin-like subunit"/>
    <property type="match status" value="1"/>
</dbReference>
<dbReference type="CDD" id="cd20533">
    <property type="entry name" value="CYCLIN_CCNL_rpt2"/>
    <property type="match status" value="1"/>
</dbReference>
<dbReference type="GO" id="GO:0016538">
    <property type="term" value="F:cyclin-dependent protein serine/threonine kinase regulator activity"/>
    <property type="evidence" value="ECO:0007669"/>
    <property type="project" value="InterPro"/>
</dbReference>
<protein>
    <recommendedName>
        <fullName evidence="4">Cyclin-like domain-containing protein</fullName>
    </recommendedName>
</protein>
<feature type="compositionally biased region" description="Basic and acidic residues" evidence="3">
    <location>
        <begin position="417"/>
        <end position="450"/>
    </location>
</feature>
<feature type="compositionally biased region" description="Basic and acidic residues" evidence="3">
    <location>
        <begin position="384"/>
        <end position="408"/>
    </location>
</feature>
<name>A0A2G5TGP3_9PELO</name>
<dbReference type="InterPro" id="IPR043198">
    <property type="entry name" value="Cyclin/Ssn8"/>
</dbReference>
<organism evidence="5 6">
    <name type="scientific">Caenorhabditis nigoni</name>
    <dbReference type="NCBI Taxonomy" id="1611254"/>
    <lineage>
        <taxon>Eukaryota</taxon>
        <taxon>Metazoa</taxon>
        <taxon>Ecdysozoa</taxon>
        <taxon>Nematoda</taxon>
        <taxon>Chromadorea</taxon>
        <taxon>Rhabditida</taxon>
        <taxon>Rhabditina</taxon>
        <taxon>Rhabditomorpha</taxon>
        <taxon>Rhabditoidea</taxon>
        <taxon>Rhabditidae</taxon>
        <taxon>Peloderinae</taxon>
        <taxon>Caenorhabditis</taxon>
    </lineage>
</organism>
<gene>
    <name evidence="5" type="primary">Cni-cyl-1</name>
    <name evidence="5" type="synonym">Cnig_chr_V.g19014</name>
    <name evidence="5" type="ORF">B9Z55_019014</name>
</gene>
<dbReference type="PIRSF" id="PIRSF036580">
    <property type="entry name" value="Cyclin_L"/>
    <property type="match status" value="1"/>
</dbReference>
<comment type="caution">
    <text evidence="5">The sequence shown here is derived from an EMBL/GenBank/DDBJ whole genome shotgun (WGS) entry which is preliminary data.</text>
</comment>
<dbReference type="InterPro" id="IPR006671">
    <property type="entry name" value="Cyclin_N"/>
</dbReference>
<feature type="region of interest" description="Disordered" evidence="3">
    <location>
        <begin position="19"/>
        <end position="39"/>
    </location>
</feature>
<dbReference type="SUPFAM" id="SSF47954">
    <property type="entry name" value="Cyclin-like"/>
    <property type="match status" value="2"/>
</dbReference>
<feature type="domain" description="Cyclin-like" evidence="4">
    <location>
        <begin position="238"/>
        <end position="325"/>
    </location>
</feature>
<feature type="compositionally biased region" description="Basic and acidic residues" evidence="3">
    <location>
        <begin position="363"/>
        <end position="377"/>
    </location>
</feature>
<keyword evidence="6" id="KW-1185">Reference proteome</keyword>
<keyword evidence="1 2" id="KW-0195">Cyclin</keyword>
<accession>A0A2G5TGP3</accession>
<reference evidence="6" key="1">
    <citation type="submission" date="2017-10" db="EMBL/GenBank/DDBJ databases">
        <title>Rapid genome shrinkage in a self-fertile nematode reveals novel sperm competition proteins.</title>
        <authorList>
            <person name="Yin D."/>
            <person name="Schwarz E.M."/>
            <person name="Thomas C.G."/>
            <person name="Felde R.L."/>
            <person name="Korf I.F."/>
            <person name="Cutter A.D."/>
            <person name="Schartner C.M."/>
            <person name="Ralston E.J."/>
            <person name="Meyer B.J."/>
            <person name="Haag E.S."/>
        </authorList>
    </citation>
    <scope>NUCLEOTIDE SEQUENCE [LARGE SCALE GENOMIC DNA]</scope>
    <source>
        <strain evidence="6">JU1422</strain>
    </source>
</reference>
<feature type="compositionally biased region" description="Basic and acidic residues" evidence="3">
    <location>
        <begin position="462"/>
        <end position="480"/>
    </location>
</feature>
<evidence type="ECO:0000259" key="4">
    <source>
        <dbReference type="SMART" id="SM00385"/>
    </source>
</evidence>
<dbReference type="Pfam" id="PF00134">
    <property type="entry name" value="Cyclin_N"/>
    <property type="match status" value="1"/>
</dbReference>
<evidence type="ECO:0000313" key="6">
    <source>
        <dbReference type="Proteomes" id="UP000230233"/>
    </source>
</evidence>
<dbReference type="GO" id="GO:0006357">
    <property type="term" value="P:regulation of transcription by RNA polymerase II"/>
    <property type="evidence" value="ECO:0007669"/>
    <property type="project" value="InterPro"/>
</dbReference>
<feature type="compositionally biased region" description="Basic residues" evidence="3">
    <location>
        <begin position="451"/>
        <end position="461"/>
    </location>
</feature>
<dbReference type="AlphaFoldDB" id="A0A2G5TGP3"/>
<dbReference type="InterPro" id="IPR036915">
    <property type="entry name" value="Cyclin-like_sf"/>
</dbReference>
<evidence type="ECO:0000313" key="5">
    <source>
        <dbReference type="EMBL" id="PIC26439.1"/>
    </source>
</evidence>
<dbReference type="STRING" id="1611254.A0A2G5TGP3"/>
<dbReference type="Proteomes" id="UP000230233">
    <property type="component" value="Chromosome V"/>
</dbReference>
<feature type="domain" description="Cyclin-like" evidence="4">
    <location>
        <begin position="111"/>
        <end position="225"/>
    </location>
</feature>
<evidence type="ECO:0000256" key="3">
    <source>
        <dbReference type="SAM" id="MobiDB-lite"/>
    </source>
</evidence>
<dbReference type="PANTHER" id="PTHR10026">
    <property type="entry name" value="CYCLIN"/>
    <property type="match status" value="1"/>
</dbReference>
<evidence type="ECO:0000256" key="2">
    <source>
        <dbReference type="RuleBase" id="RU000383"/>
    </source>
</evidence>
<dbReference type="InterPro" id="IPR013763">
    <property type="entry name" value="Cyclin-like_dom"/>
</dbReference>
<sequence>MTTIQEMRKLVEAKVQTMIRPNPKPKEQNGTVETKKEEEEKFESTYKQMENPLITPSSFGKRPLYSKVDINCDKWLMTLDEESRLKIDNPPSLADGLSKELEAEIRYLGCELIQQGAILLKLPQTAAATGQILFQRYFYQKSFVRYHFEHAVQACLLLASKIEEEPRRPRDVYNVFHRLERLHRLQQSGHEINKETTRGLAPPKIDVNYINTKQHMINSERRILATLGFVVHVKHPHRLIVAYGHTLGINESRPDILQKAWNYMNDGLRTDIFMRYKPETIACACIFLAARTVEDPIALPSTPFHWFEAFDTSDRDVEAIAHQLVALYVRRRFPNWPRIKAELDSLRSAKNAEKAAIKAKEVAEKLEKMAPGDEKTDPSSGNASRKESPVRKSGEKDRRILGDRDKKDKDRRRKRSNERDGKLDRRDRDRDRGDRGDRGDRNDRRKDDKKDRRKRSRSRSRDRKDKNRNRDVGKRYRRESISPPRSRR</sequence>
<dbReference type="OrthoDB" id="10264655at2759"/>
<comment type="similarity">
    <text evidence="2">Belongs to the cyclin family.</text>
</comment>
<feature type="region of interest" description="Disordered" evidence="3">
    <location>
        <begin position="363"/>
        <end position="488"/>
    </location>
</feature>
<dbReference type="SMART" id="SM00385">
    <property type="entry name" value="CYCLIN"/>
    <property type="match status" value="2"/>
</dbReference>
<dbReference type="Gene3D" id="1.10.472.10">
    <property type="entry name" value="Cyclin-like"/>
    <property type="match status" value="2"/>
</dbReference>